<keyword evidence="3" id="KW-0210">Decarboxylase</keyword>
<dbReference type="InterPro" id="IPR000310">
    <property type="entry name" value="Orn/Lys/Arg_deCO2ase_major_dom"/>
</dbReference>
<feature type="domain" description="Orn/Lys/Arg decarboxylases family 1 pyridoxal-P attachment site" evidence="6">
    <location>
        <begin position="27"/>
        <end position="314"/>
    </location>
</feature>
<evidence type="ECO:0000313" key="8">
    <source>
        <dbReference type="EMBL" id="CUM82416.1"/>
    </source>
</evidence>
<dbReference type="Gene3D" id="3.40.640.10">
    <property type="entry name" value="Type I PLP-dependent aspartate aminotransferase-like (Major domain)"/>
    <property type="match status" value="1"/>
</dbReference>
<evidence type="ECO:0000256" key="3">
    <source>
        <dbReference type="ARBA" id="ARBA00022793"/>
    </source>
</evidence>
<dbReference type="EC" id="4.1.1.19" evidence="8"/>
<evidence type="ECO:0000259" key="6">
    <source>
        <dbReference type="Pfam" id="PF01276"/>
    </source>
</evidence>
<dbReference type="InterPro" id="IPR015421">
    <property type="entry name" value="PyrdxlP-dep_Trfase_major"/>
</dbReference>
<accession>A0A173RXE2</accession>
<proteinExistence type="inferred from homology"/>
<dbReference type="PANTHER" id="PTHR43277:SF4">
    <property type="entry name" value="ARGININE DECARBOXYLASE"/>
    <property type="match status" value="1"/>
</dbReference>
<dbReference type="OrthoDB" id="9815233at2"/>
<dbReference type="AlphaFoldDB" id="A0A173RXE2"/>
<dbReference type="GO" id="GO:0008792">
    <property type="term" value="F:arginine decarboxylase activity"/>
    <property type="evidence" value="ECO:0007669"/>
    <property type="project" value="UniProtKB-EC"/>
</dbReference>
<comment type="similarity">
    <text evidence="2">Belongs to the Orn/Lys/Arg decarboxylase class-I family.</text>
</comment>
<dbReference type="PANTHER" id="PTHR43277">
    <property type="entry name" value="ARGININE DECARBOXYLASE"/>
    <property type="match status" value="1"/>
</dbReference>
<dbReference type="InterPro" id="IPR008286">
    <property type="entry name" value="Prn/Lys/Arg_de-COase_C"/>
</dbReference>
<organism evidence="8 9">
    <name type="scientific">Eubacterium ramulus</name>
    <dbReference type="NCBI Taxonomy" id="39490"/>
    <lineage>
        <taxon>Bacteria</taxon>
        <taxon>Bacillati</taxon>
        <taxon>Bacillota</taxon>
        <taxon>Clostridia</taxon>
        <taxon>Eubacteriales</taxon>
        <taxon>Eubacteriaceae</taxon>
        <taxon>Eubacterium</taxon>
    </lineage>
</organism>
<dbReference type="SUPFAM" id="SSF53383">
    <property type="entry name" value="PLP-dependent transferases"/>
    <property type="match status" value="1"/>
</dbReference>
<feature type="domain" description="Orn/Lys/Arg decarboxylase C-terminal" evidence="7">
    <location>
        <begin position="439"/>
        <end position="495"/>
    </location>
</feature>
<dbReference type="EMBL" id="CYYA01000003">
    <property type="protein sequence ID" value="CUM82416.1"/>
    <property type="molecule type" value="Genomic_DNA"/>
</dbReference>
<dbReference type="GeneID" id="97392149"/>
<evidence type="ECO:0000256" key="4">
    <source>
        <dbReference type="ARBA" id="ARBA00022898"/>
    </source>
</evidence>
<keyword evidence="5 8" id="KW-0456">Lyase</keyword>
<dbReference type="RefSeq" id="WP_055289355.1">
    <property type="nucleotide sequence ID" value="NZ_CP173382.1"/>
</dbReference>
<reference evidence="8 9" key="1">
    <citation type="submission" date="2015-09" db="EMBL/GenBank/DDBJ databases">
        <authorList>
            <consortium name="Pathogen Informatics"/>
        </authorList>
    </citation>
    <scope>NUCLEOTIDE SEQUENCE [LARGE SCALE GENOMIC DNA]</scope>
    <source>
        <strain evidence="8 9">2789STDY5608891</strain>
    </source>
</reference>
<dbReference type="Proteomes" id="UP000095492">
    <property type="component" value="Unassembled WGS sequence"/>
</dbReference>
<dbReference type="Pfam" id="PF01276">
    <property type="entry name" value="OKR_DC_1"/>
    <property type="match status" value="1"/>
</dbReference>
<dbReference type="InterPro" id="IPR036633">
    <property type="entry name" value="Prn/Lys/Arg_de-COase_C_sf"/>
</dbReference>
<name>A0A173RXE2_EUBRA</name>
<dbReference type="InterPro" id="IPR015424">
    <property type="entry name" value="PyrdxlP-dep_Trfase"/>
</dbReference>
<sequence>MEPKQKTEQDTTVGKEHFVQKTEYLDEKLLAYSQTDAYPFHMPGHKRQSMGNWTGEAIDITEITGFDNLHHAEGILQEAQCRAAETFGADETFFLINGSTAGLLSAICGTVRRGGRLLMARNCHKAVYHAVYLMELKTAYLYPEQTDFGIQGSISPEQVRDMLEQYPDTEAVLLTSPTYDGVVSDIAAIAALAHEKGVPLIVDEAHGAHFGFSQGFPQKALAFGADLCIESVHKTLPAYTQSALLHYRKNPWIDLERVKQYLGIYQTSSPSYILMAGIDRCTRILWEQGTELFAAYEQRLHDFYEKCRTLQRITVLSPDGKIGENGENDPGIWARDPSKILICAEGAGLHGQELAELLTEHYHLELEMASGHYATALTTLMDTQEGFDRLFAALQAIDRKNRKSGMLRQGQKFETADLFTTDDIYCEAEKVLEIAEAMDAPKTTIPLMSATGCVSGEFVYLYPPGIPILAPGERVTEEILETLRICQARNMQIEGMKDYSGQSLEICNIL</sequence>
<keyword evidence="4" id="KW-0663">Pyridoxal phosphate</keyword>
<dbReference type="InterPro" id="IPR052357">
    <property type="entry name" value="Orn_Lys_Arg_decarboxylase-I"/>
</dbReference>
<evidence type="ECO:0000313" key="9">
    <source>
        <dbReference type="Proteomes" id="UP000095492"/>
    </source>
</evidence>
<evidence type="ECO:0000256" key="1">
    <source>
        <dbReference type="ARBA" id="ARBA00001933"/>
    </source>
</evidence>
<dbReference type="Gene3D" id="3.90.105.10">
    <property type="entry name" value="Molybdopterin biosynthesis moea protein, domain 2"/>
    <property type="match status" value="1"/>
</dbReference>
<dbReference type="Pfam" id="PF03711">
    <property type="entry name" value="OKR_DC_1_C"/>
    <property type="match status" value="1"/>
</dbReference>
<gene>
    <name evidence="8" type="primary">speA</name>
    <name evidence="8" type="ORF">ERS852448_00654</name>
</gene>
<comment type="cofactor">
    <cofactor evidence="1">
        <name>pyridoxal 5'-phosphate</name>
        <dbReference type="ChEBI" id="CHEBI:597326"/>
    </cofactor>
</comment>
<dbReference type="SUPFAM" id="SSF55904">
    <property type="entry name" value="Ornithine decarboxylase C-terminal domain"/>
    <property type="match status" value="1"/>
</dbReference>
<dbReference type="STRING" id="39490.ERS852448_00654"/>
<evidence type="ECO:0000256" key="5">
    <source>
        <dbReference type="ARBA" id="ARBA00023239"/>
    </source>
</evidence>
<protein>
    <submittedName>
        <fullName evidence="8">Arginine decarboxylase</fullName>
        <ecNumber evidence="8">4.1.1.19</ecNumber>
    </submittedName>
</protein>
<evidence type="ECO:0000256" key="2">
    <source>
        <dbReference type="ARBA" id="ARBA00010671"/>
    </source>
</evidence>
<evidence type="ECO:0000259" key="7">
    <source>
        <dbReference type="Pfam" id="PF03711"/>
    </source>
</evidence>